<reference evidence="2 3" key="4">
    <citation type="journal article" date="2020" name="Sci. Rep.">
        <title>beta-carboline chemical signals induce reveromycin production through a LuxR family regulator in Streptomyces sp. SN-593.</title>
        <authorList>
            <person name="Panthee S."/>
            <person name="Kito N."/>
            <person name="Hayashi T."/>
            <person name="Shimizu T."/>
            <person name="Ishikawa J."/>
            <person name="Hamamoto H."/>
            <person name="Osada H."/>
            <person name="Takahashi S."/>
        </authorList>
    </citation>
    <scope>NUCLEOTIDE SEQUENCE [LARGE SCALE GENOMIC DNA]</scope>
    <source>
        <strain evidence="2 3">SN-593</strain>
    </source>
</reference>
<evidence type="ECO:0000313" key="2">
    <source>
        <dbReference type="EMBL" id="BBB01008.1"/>
    </source>
</evidence>
<feature type="domain" description="HTH cro/C1-type" evidence="1">
    <location>
        <begin position="15"/>
        <end position="70"/>
    </location>
</feature>
<name>A0A7U3VRM8_9ACTN</name>
<dbReference type="GO" id="GO:0003677">
    <property type="term" value="F:DNA binding"/>
    <property type="evidence" value="ECO:0007669"/>
    <property type="project" value="InterPro"/>
</dbReference>
<dbReference type="PROSITE" id="PS50943">
    <property type="entry name" value="HTH_CROC1"/>
    <property type="match status" value="1"/>
</dbReference>
<reference evidence="2 3" key="2">
    <citation type="journal article" date="2011" name="J. Antibiot.">
        <title>Furaquinocins I and J: novel polyketide isoprenoid hybrid compounds from Streptomyces reveromyceticus SN-593.</title>
        <authorList>
            <person name="Panthee S."/>
            <person name="Takahashi S."/>
            <person name="Takagi H."/>
            <person name="Nogawa T."/>
            <person name="Oowada E."/>
            <person name="Uramoto M."/>
            <person name="Osada H."/>
        </authorList>
    </citation>
    <scope>NUCLEOTIDE SEQUENCE [LARGE SCALE GENOMIC DNA]</scope>
    <source>
        <strain evidence="2 3">SN-593</strain>
    </source>
</reference>
<protein>
    <recommendedName>
        <fullName evidence="1">HTH cro/C1-type domain-containing protein</fullName>
    </recommendedName>
</protein>
<dbReference type="CDD" id="cd00093">
    <property type="entry name" value="HTH_XRE"/>
    <property type="match status" value="1"/>
</dbReference>
<dbReference type="SMART" id="SM00530">
    <property type="entry name" value="HTH_XRE"/>
    <property type="match status" value="1"/>
</dbReference>
<evidence type="ECO:0000313" key="3">
    <source>
        <dbReference type="Proteomes" id="UP000595703"/>
    </source>
</evidence>
<dbReference type="Pfam" id="PF13560">
    <property type="entry name" value="HTH_31"/>
    <property type="match status" value="1"/>
</dbReference>
<keyword evidence="3" id="KW-1185">Reference proteome</keyword>
<dbReference type="EMBL" id="AP018365">
    <property type="protein sequence ID" value="BBB01008.1"/>
    <property type="molecule type" value="Genomic_DNA"/>
</dbReference>
<organism evidence="2 3">
    <name type="scientific">Actinacidiphila reveromycinica</name>
    <dbReference type="NCBI Taxonomy" id="659352"/>
    <lineage>
        <taxon>Bacteria</taxon>
        <taxon>Bacillati</taxon>
        <taxon>Actinomycetota</taxon>
        <taxon>Actinomycetes</taxon>
        <taxon>Kitasatosporales</taxon>
        <taxon>Streptomycetaceae</taxon>
        <taxon>Actinacidiphila</taxon>
    </lineage>
</organism>
<dbReference type="SUPFAM" id="SSF47413">
    <property type="entry name" value="lambda repressor-like DNA-binding domains"/>
    <property type="match status" value="1"/>
</dbReference>
<evidence type="ECO:0000259" key="1">
    <source>
        <dbReference type="PROSITE" id="PS50943"/>
    </source>
</evidence>
<dbReference type="InterPro" id="IPR001387">
    <property type="entry name" value="Cro/C1-type_HTH"/>
</dbReference>
<gene>
    <name evidence="2" type="ORF">RVR_8239</name>
</gene>
<dbReference type="Gene3D" id="1.10.260.40">
    <property type="entry name" value="lambda repressor-like DNA-binding domains"/>
    <property type="match status" value="1"/>
</dbReference>
<proteinExistence type="predicted"/>
<dbReference type="AlphaFoldDB" id="A0A7U3VRM8"/>
<dbReference type="Proteomes" id="UP000595703">
    <property type="component" value="Chromosome"/>
</dbReference>
<sequence>MEVLPSTFEVLGAQIRKRRMQMGMGARELAAKARISRRYLNHLENGSRSHMSPPRYIDLRTALDVTDEYLLAPPRPNTDKE</sequence>
<dbReference type="RefSeq" id="WP_202236960.1">
    <property type="nucleotide sequence ID" value="NZ_AP018365.1"/>
</dbReference>
<accession>A0A7U3VRM8</accession>
<dbReference type="KEGG" id="arev:RVR_8239"/>
<reference evidence="2 3" key="1">
    <citation type="journal article" date="2010" name="J. Bacteriol.">
        <title>Biochemical characterization of a novel indole prenyltransferase from Streptomyces sp. SN-593.</title>
        <authorList>
            <person name="Takahashi S."/>
            <person name="Takagi H."/>
            <person name="Toyoda A."/>
            <person name="Uramoto M."/>
            <person name="Nogawa T."/>
            <person name="Ueki M."/>
            <person name="Sakaki Y."/>
            <person name="Osada H."/>
        </authorList>
    </citation>
    <scope>NUCLEOTIDE SEQUENCE [LARGE SCALE GENOMIC DNA]</scope>
    <source>
        <strain evidence="2 3">SN-593</strain>
    </source>
</reference>
<reference evidence="2 3" key="3">
    <citation type="journal article" date="2011" name="Nat. Chem. Biol.">
        <title>Reveromycin A biosynthesis uses RevG and RevJ for stereospecific spiroacetal formation.</title>
        <authorList>
            <person name="Takahashi S."/>
            <person name="Toyoda A."/>
            <person name="Sekiyama Y."/>
            <person name="Takagi H."/>
            <person name="Nogawa T."/>
            <person name="Uramoto M."/>
            <person name="Suzuki R."/>
            <person name="Koshino H."/>
            <person name="Kumano T."/>
            <person name="Panthee S."/>
            <person name="Dairi T."/>
            <person name="Ishikawa J."/>
            <person name="Ikeda H."/>
            <person name="Sakaki Y."/>
            <person name="Osada H."/>
        </authorList>
    </citation>
    <scope>NUCLEOTIDE SEQUENCE [LARGE SCALE GENOMIC DNA]</scope>
    <source>
        <strain evidence="2 3">SN-593</strain>
    </source>
</reference>
<dbReference type="InterPro" id="IPR010982">
    <property type="entry name" value="Lambda_DNA-bd_dom_sf"/>
</dbReference>